<protein>
    <submittedName>
        <fullName evidence="3">Peptidoglycan/LPS O-acetylase OafA/YrhL</fullName>
    </submittedName>
</protein>
<keyword evidence="1" id="KW-1133">Transmembrane helix</keyword>
<dbReference type="Pfam" id="PF01757">
    <property type="entry name" value="Acyl_transf_3"/>
    <property type="match status" value="1"/>
</dbReference>
<dbReference type="GO" id="GO:0016747">
    <property type="term" value="F:acyltransferase activity, transferring groups other than amino-acyl groups"/>
    <property type="evidence" value="ECO:0007669"/>
    <property type="project" value="InterPro"/>
</dbReference>
<proteinExistence type="predicted"/>
<feature type="domain" description="Acyltransferase 3" evidence="2">
    <location>
        <begin position="14"/>
        <end position="318"/>
    </location>
</feature>
<evidence type="ECO:0000313" key="3">
    <source>
        <dbReference type="EMBL" id="MDQ0315980.1"/>
    </source>
</evidence>
<feature type="transmembrane region" description="Helical" evidence="1">
    <location>
        <begin position="271"/>
        <end position="289"/>
    </location>
</feature>
<dbReference type="Proteomes" id="UP001229244">
    <property type="component" value="Unassembled WGS sequence"/>
</dbReference>
<keyword evidence="4" id="KW-1185">Reference proteome</keyword>
<accession>A0AAE3VPW9</accession>
<feature type="transmembrane region" description="Helical" evidence="1">
    <location>
        <begin position="12"/>
        <end position="36"/>
    </location>
</feature>
<dbReference type="InterPro" id="IPR050879">
    <property type="entry name" value="Acyltransferase_3"/>
</dbReference>
<feature type="transmembrane region" description="Helical" evidence="1">
    <location>
        <begin position="62"/>
        <end position="95"/>
    </location>
</feature>
<dbReference type="GO" id="GO:0000271">
    <property type="term" value="P:polysaccharide biosynthetic process"/>
    <property type="evidence" value="ECO:0007669"/>
    <property type="project" value="TreeGrafter"/>
</dbReference>
<dbReference type="GO" id="GO:0016020">
    <property type="term" value="C:membrane"/>
    <property type="evidence" value="ECO:0007669"/>
    <property type="project" value="TreeGrafter"/>
</dbReference>
<dbReference type="AlphaFoldDB" id="A0AAE3VPW9"/>
<dbReference type="PANTHER" id="PTHR23028">
    <property type="entry name" value="ACETYLTRANSFERASE"/>
    <property type="match status" value="1"/>
</dbReference>
<evidence type="ECO:0000256" key="1">
    <source>
        <dbReference type="SAM" id="Phobius"/>
    </source>
</evidence>
<feature type="transmembrane region" description="Helical" evidence="1">
    <location>
        <begin position="203"/>
        <end position="222"/>
    </location>
</feature>
<comment type="caution">
    <text evidence="3">The sequence shown here is derived from an EMBL/GenBank/DDBJ whole genome shotgun (WGS) entry which is preliminary data.</text>
</comment>
<keyword evidence="1" id="KW-0472">Membrane</keyword>
<feature type="transmembrane region" description="Helical" evidence="1">
    <location>
        <begin position="115"/>
        <end position="136"/>
    </location>
</feature>
<feature type="transmembrane region" description="Helical" evidence="1">
    <location>
        <begin position="234"/>
        <end position="259"/>
    </location>
</feature>
<reference evidence="3" key="1">
    <citation type="submission" date="2023-07" db="EMBL/GenBank/DDBJ databases">
        <title>Genomic Encyclopedia of Type Strains, Phase IV (KMG-IV): sequencing the most valuable type-strain genomes for metagenomic binning, comparative biology and taxonomic classification.</title>
        <authorList>
            <person name="Goeker M."/>
        </authorList>
    </citation>
    <scope>NUCLEOTIDE SEQUENCE</scope>
    <source>
        <strain evidence="3">DSM 21202</strain>
    </source>
</reference>
<feature type="transmembrane region" description="Helical" evidence="1">
    <location>
        <begin position="309"/>
        <end position="328"/>
    </location>
</feature>
<evidence type="ECO:0000259" key="2">
    <source>
        <dbReference type="Pfam" id="PF01757"/>
    </source>
</evidence>
<gene>
    <name evidence="3" type="ORF">J2S73_002437</name>
</gene>
<dbReference type="PANTHER" id="PTHR23028:SF53">
    <property type="entry name" value="ACYL_TRANSF_3 DOMAIN-CONTAINING PROTEIN"/>
    <property type="match status" value="1"/>
</dbReference>
<organism evidence="3 4">
    <name type="scientific">Amorphus orientalis</name>
    <dbReference type="NCBI Taxonomy" id="649198"/>
    <lineage>
        <taxon>Bacteria</taxon>
        <taxon>Pseudomonadati</taxon>
        <taxon>Pseudomonadota</taxon>
        <taxon>Alphaproteobacteria</taxon>
        <taxon>Hyphomicrobiales</taxon>
        <taxon>Amorphaceae</taxon>
        <taxon>Amorphus</taxon>
    </lineage>
</organism>
<evidence type="ECO:0000313" key="4">
    <source>
        <dbReference type="Proteomes" id="UP001229244"/>
    </source>
</evidence>
<sequence>MLVIVAHAGFEHIIPGGLGVTVFFFISGFLITNLMISEAVQTGRTAIGKFYVRRYLRLAPELYFYVLVCLLASALFFRVETGEIVAAALYVMNYFRLFAEADSSGPINPFVLGHLWSLAVEEHFYLVFPLLFAALFRRPKALLAALIAICGAAVVVRAVAFGVFGNVDYTSFASDARIDSIIYGCLLALGLRHPSGASFAERVGKSPVLLAALALMLATLLFRDDTFRAVFRYSLQGVALFVGVAALYTNALGTFAVTILELGPLRFLGRISYGMYLWHFLPVQAVFMWRGFDPAEAVAAPLSDKLTAIVVSTAVAVAMGYLGQRFLLRPLAGVRHRFGSRTAQGLAREPDDAFQRNV</sequence>
<feature type="transmembrane region" description="Helical" evidence="1">
    <location>
        <begin position="176"/>
        <end position="191"/>
    </location>
</feature>
<dbReference type="InterPro" id="IPR002656">
    <property type="entry name" value="Acyl_transf_3_dom"/>
</dbReference>
<name>A0AAE3VPW9_9HYPH</name>
<keyword evidence="1" id="KW-0812">Transmembrane</keyword>
<feature type="transmembrane region" description="Helical" evidence="1">
    <location>
        <begin position="143"/>
        <end position="164"/>
    </location>
</feature>
<dbReference type="EMBL" id="JAUSUL010000002">
    <property type="protein sequence ID" value="MDQ0315980.1"/>
    <property type="molecule type" value="Genomic_DNA"/>
</dbReference>